<organism evidence="1 2">
    <name type="scientific">Amycolatopsis sacchari</name>
    <dbReference type="NCBI Taxonomy" id="115433"/>
    <lineage>
        <taxon>Bacteria</taxon>
        <taxon>Bacillati</taxon>
        <taxon>Actinomycetota</taxon>
        <taxon>Actinomycetes</taxon>
        <taxon>Pseudonocardiales</taxon>
        <taxon>Pseudonocardiaceae</taxon>
        <taxon>Amycolatopsis</taxon>
    </lineage>
</organism>
<dbReference type="Proteomes" id="UP000199025">
    <property type="component" value="Unassembled WGS sequence"/>
</dbReference>
<dbReference type="InterPro" id="IPR029063">
    <property type="entry name" value="SAM-dependent_MTases_sf"/>
</dbReference>
<gene>
    <name evidence="1" type="ORF">SAMN05421835_105343</name>
</gene>
<evidence type="ECO:0000313" key="1">
    <source>
        <dbReference type="EMBL" id="SFJ46115.1"/>
    </source>
</evidence>
<dbReference type="AlphaFoldDB" id="A0A1I3RIM3"/>
<dbReference type="RefSeq" id="WP_143249852.1">
    <property type="nucleotide sequence ID" value="NZ_FORP01000005.1"/>
</dbReference>
<dbReference type="OrthoDB" id="22151at2"/>
<name>A0A1I3RIM3_9PSEU</name>
<dbReference type="STRING" id="115433.SAMN05421835_105343"/>
<proteinExistence type="predicted"/>
<dbReference type="SUPFAM" id="SSF53335">
    <property type="entry name" value="S-adenosyl-L-methionine-dependent methyltransferases"/>
    <property type="match status" value="1"/>
</dbReference>
<dbReference type="Gene3D" id="3.40.50.150">
    <property type="entry name" value="Vaccinia Virus protein VP39"/>
    <property type="match status" value="1"/>
</dbReference>
<keyword evidence="2" id="KW-1185">Reference proteome</keyword>
<evidence type="ECO:0000313" key="2">
    <source>
        <dbReference type="Proteomes" id="UP000199025"/>
    </source>
</evidence>
<dbReference type="EMBL" id="FORP01000005">
    <property type="protein sequence ID" value="SFJ46115.1"/>
    <property type="molecule type" value="Genomic_DNA"/>
</dbReference>
<sequence length="309" mass="33678">MNPWTAGRLLPRRRPKVLLARSHEETGVNPWTAGRLLPGRHPKILFGWGYEDPRVELEAFPPGGRVLAIAAAGETVSALAGAGFDVTGVDINPVQLDYGRARLAGAPAVTGSAERLLAAGRAVLRGLDPRWRPHNVAEALRQGDLTPLLASKRLRGLLACGLAPLGLVLRPGFRRSIPPRLDQVLLNRLRRGLRDRPAANPWAWRLLTGRDELATAPEPRHARLIHTDVATHLEQVPRGWYQGVSLSNILDGPDATYAARLERALAHALKPGAVVVLRSFREPAPRQDAGPVDRAMLWGVVEIRRMGAS</sequence>
<protein>
    <recommendedName>
        <fullName evidence="3">DUF3419 family protein</fullName>
    </recommendedName>
</protein>
<evidence type="ECO:0008006" key="3">
    <source>
        <dbReference type="Google" id="ProtNLM"/>
    </source>
</evidence>
<reference evidence="1 2" key="1">
    <citation type="submission" date="2016-10" db="EMBL/GenBank/DDBJ databases">
        <authorList>
            <person name="de Groot N.N."/>
        </authorList>
    </citation>
    <scope>NUCLEOTIDE SEQUENCE [LARGE SCALE GENOMIC DNA]</scope>
    <source>
        <strain evidence="1 2">DSM 44468</strain>
    </source>
</reference>
<accession>A0A1I3RIM3</accession>